<proteinExistence type="predicted"/>
<evidence type="ECO:0000313" key="1">
    <source>
        <dbReference type="EMBL" id="KAJ5396827.1"/>
    </source>
</evidence>
<evidence type="ECO:0000313" key="2">
    <source>
        <dbReference type="Proteomes" id="UP001147747"/>
    </source>
</evidence>
<name>A0A9X0B9M3_9EURO</name>
<reference evidence="1" key="1">
    <citation type="submission" date="2022-12" db="EMBL/GenBank/DDBJ databases">
        <authorList>
            <person name="Petersen C."/>
        </authorList>
    </citation>
    <scope>NUCLEOTIDE SEQUENCE</scope>
    <source>
        <strain evidence="1">IBT 29677</strain>
    </source>
</reference>
<dbReference type="Proteomes" id="UP001147747">
    <property type="component" value="Unassembled WGS sequence"/>
</dbReference>
<comment type="caution">
    <text evidence="1">The sequence shown here is derived from an EMBL/GenBank/DDBJ whole genome shotgun (WGS) entry which is preliminary data.</text>
</comment>
<dbReference type="EMBL" id="JAPZBU010000006">
    <property type="protein sequence ID" value="KAJ5396827.1"/>
    <property type="molecule type" value="Genomic_DNA"/>
</dbReference>
<keyword evidence="2" id="KW-1185">Reference proteome</keyword>
<dbReference type="OrthoDB" id="3945550at2759"/>
<dbReference type="GeneID" id="81368557"/>
<sequence>MRRTYGDAREVKSYRLLGSLPKLQHLSLDLDVSDLLRDVSNIQGILGEDMWPEESDDEEFDEGWIPFDMEALPNHEFHREFDLEIYDVTRSNAPTNGRIRGALINAAIDKSLACSIFETISGGKPKVSVPLERLDLKAIEVGEFGGVMSDATLGVFKTIAKQWRVEKNPRYDTDEPVAKETGEPVRFLTPTMTLPDPEMARSWRLLWPENESGDWKEEWHSFPLSV</sequence>
<dbReference type="AlphaFoldDB" id="A0A9X0B9M3"/>
<dbReference type="RefSeq" id="XP_056488879.1">
    <property type="nucleotide sequence ID" value="XM_056629577.1"/>
</dbReference>
<protein>
    <submittedName>
        <fullName evidence="1">Uncharacterized protein</fullName>
    </submittedName>
</protein>
<organism evidence="1 2">
    <name type="scientific">Penicillium cosmopolitanum</name>
    <dbReference type="NCBI Taxonomy" id="1131564"/>
    <lineage>
        <taxon>Eukaryota</taxon>
        <taxon>Fungi</taxon>
        <taxon>Dikarya</taxon>
        <taxon>Ascomycota</taxon>
        <taxon>Pezizomycotina</taxon>
        <taxon>Eurotiomycetes</taxon>
        <taxon>Eurotiomycetidae</taxon>
        <taxon>Eurotiales</taxon>
        <taxon>Aspergillaceae</taxon>
        <taxon>Penicillium</taxon>
    </lineage>
</organism>
<gene>
    <name evidence="1" type="ORF">N7509_004940</name>
</gene>
<reference evidence="1" key="2">
    <citation type="journal article" date="2023" name="IMA Fungus">
        <title>Comparative genomic study of the Penicillium genus elucidates a diverse pangenome and 15 lateral gene transfer events.</title>
        <authorList>
            <person name="Petersen C."/>
            <person name="Sorensen T."/>
            <person name="Nielsen M.R."/>
            <person name="Sondergaard T.E."/>
            <person name="Sorensen J.L."/>
            <person name="Fitzpatrick D.A."/>
            <person name="Frisvad J.C."/>
            <person name="Nielsen K.L."/>
        </authorList>
    </citation>
    <scope>NUCLEOTIDE SEQUENCE</scope>
    <source>
        <strain evidence="1">IBT 29677</strain>
    </source>
</reference>
<accession>A0A9X0B9M3</accession>